<dbReference type="EMBL" id="WNJO01000010">
    <property type="protein sequence ID" value="MTV82775.1"/>
    <property type="molecule type" value="Genomic_DNA"/>
</dbReference>
<dbReference type="PIRSF" id="PIRSF006276">
    <property type="entry name" value="UspA"/>
    <property type="match status" value="1"/>
</dbReference>
<feature type="domain" description="UspA" evidence="2">
    <location>
        <begin position="4"/>
        <end position="145"/>
    </location>
</feature>
<comment type="similarity">
    <text evidence="1">Belongs to the universal stress protein A family.</text>
</comment>
<proteinExistence type="inferred from homology"/>
<reference evidence="3 4" key="1">
    <citation type="submission" date="2019-11" db="EMBL/GenBank/DDBJ databases">
        <title>Lactobacillus sp. nov. CRM56-3, isolated from fermented tea leaves.</title>
        <authorList>
            <person name="Phuengjayaem S."/>
            <person name="Tanasupawat S."/>
        </authorList>
    </citation>
    <scope>NUCLEOTIDE SEQUENCE [LARGE SCALE GENOMIC DNA]</scope>
    <source>
        <strain evidence="3 4">CRM56-3</strain>
    </source>
</reference>
<dbReference type="CDD" id="cd00293">
    <property type="entry name" value="USP-like"/>
    <property type="match status" value="1"/>
</dbReference>
<gene>
    <name evidence="3" type="ORF">GM612_08970</name>
</gene>
<dbReference type="PRINTS" id="PR01438">
    <property type="entry name" value="UNVRSLSTRESS"/>
</dbReference>
<dbReference type="SUPFAM" id="SSF52402">
    <property type="entry name" value="Adenine nucleotide alpha hydrolases-like"/>
    <property type="match status" value="1"/>
</dbReference>
<keyword evidence="4" id="KW-1185">Reference proteome</keyword>
<comment type="caution">
    <text evidence="3">The sequence shown here is derived from an EMBL/GenBank/DDBJ whole genome shotgun (WGS) entry which is preliminary data.</text>
</comment>
<dbReference type="AlphaFoldDB" id="A0A7X2XWF3"/>
<dbReference type="Pfam" id="PF00582">
    <property type="entry name" value="Usp"/>
    <property type="match status" value="1"/>
</dbReference>
<dbReference type="InterPro" id="IPR006016">
    <property type="entry name" value="UspA"/>
</dbReference>
<evidence type="ECO:0000313" key="3">
    <source>
        <dbReference type="EMBL" id="MTV82775.1"/>
    </source>
</evidence>
<dbReference type="Gene3D" id="3.40.50.620">
    <property type="entry name" value="HUPs"/>
    <property type="match status" value="1"/>
</dbReference>
<organism evidence="3 4">
    <name type="scientific">Secundilactobacillus folii</name>
    <dbReference type="NCBI Taxonomy" id="2678357"/>
    <lineage>
        <taxon>Bacteria</taxon>
        <taxon>Bacillati</taxon>
        <taxon>Bacillota</taxon>
        <taxon>Bacilli</taxon>
        <taxon>Lactobacillales</taxon>
        <taxon>Lactobacillaceae</taxon>
        <taxon>Secundilactobacillus</taxon>
    </lineage>
</organism>
<dbReference type="InterPro" id="IPR014729">
    <property type="entry name" value="Rossmann-like_a/b/a_fold"/>
</dbReference>
<evidence type="ECO:0000313" key="4">
    <source>
        <dbReference type="Proteomes" id="UP000466388"/>
    </source>
</evidence>
<name>A0A7X2XWF3_9LACO</name>
<sequence length="168" mass="18390">MLKYQSIVVPLDTSQFAELALAKAVGVAKRNGSHLDLLSVIDTHQNNYFGGLANGDIVNKLVEDATKYLSELTEQIKDQYGLTDISTHIRFGNPKTVIALEFVKDHQNDLVMMGATGMSAFERVMTGSVTDFVTHNAACDVLVIRTNLENEPGAKIVSPFRTSSDDDQ</sequence>
<dbReference type="Proteomes" id="UP000466388">
    <property type="component" value="Unassembled WGS sequence"/>
</dbReference>
<evidence type="ECO:0000259" key="2">
    <source>
        <dbReference type="Pfam" id="PF00582"/>
    </source>
</evidence>
<evidence type="ECO:0000256" key="1">
    <source>
        <dbReference type="ARBA" id="ARBA00008791"/>
    </source>
</evidence>
<accession>A0A7X2XWF3</accession>
<dbReference type="PANTHER" id="PTHR46268">
    <property type="entry name" value="STRESS RESPONSE PROTEIN NHAX"/>
    <property type="match status" value="1"/>
</dbReference>
<dbReference type="PANTHER" id="PTHR46268:SF6">
    <property type="entry name" value="UNIVERSAL STRESS PROTEIN UP12"/>
    <property type="match status" value="1"/>
</dbReference>
<dbReference type="InterPro" id="IPR006015">
    <property type="entry name" value="Universal_stress_UspA"/>
</dbReference>
<dbReference type="RefSeq" id="WP_155432042.1">
    <property type="nucleotide sequence ID" value="NZ_WNJO01000010.1"/>
</dbReference>
<protein>
    <submittedName>
        <fullName evidence="3">Universal stress protein</fullName>
    </submittedName>
</protein>